<dbReference type="Gene3D" id="3.90.1150.30">
    <property type="match status" value="1"/>
</dbReference>
<reference evidence="1 2" key="1">
    <citation type="submission" date="2017-05" db="EMBL/GenBank/DDBJ databases">
        <title>The complete genome sequence of Deinococcus ficus isolated from the rhizosphere of the Ficus religiosa L. in Taiwan.</title>
        <authorList>
            <person name="Wu K.-M."/>
            <person name="Liao T.-L."/>
            <person name="Liu Y.-M."/>
            <person name="Young C.-C."/>
            <person name="Tsai S.-F."/>
        </authorList>
    </citation>
    <scope>NUCLEOTIDE SEQUENCE [LARGE SCALE GENOMIC DNA]</scope>
    <source>
        <strain evidence="1 2">CC-FR2-10</strain>
    </source>
</reference>
<organism evidence="1 2">
    <name type="scientific">Deinococcus ficus</name>
    <dbReference type="NCBI Taxonomy" id="317577"/>
    <lineage>
        <taxon>Bacteria</taxon>
        <taxon>Thermotogati</taxon>
        <taxon>Deinococcota</taxon>
        <taxon>Deinococci</taxon>
        <taxon>Deinococcales</taxon>
        <taxon>Deinococcaceae</taxon>
        <taxon>Deinococcus</taxon>
    </lineage>
</organism>
<dbReference type="KEGG" id="dfc:DFI_04905"/>
<dbReference type="EMBL" id="CP021081">
    <property type="protein sequence ID" value="ASN80433.1"/>
    <property type="molecule type" value="Genomic_DNA"/>
</dbReference>
<protein>
    <submittedName>
        <fullName evidence="1">MmcQ-like protein</fullName>
    </submittedName>
</protein>
<evidence type="ECO:0000313" key="1">
    <source>
        <dbReference type="EMBL" id="ASN80433.1"/>
    </source>
</evidence>
<keyword evidence="2" id="KW-1185">Reference proteome</keyword>
<dbReference type="PANTHER" id="PTHR35145:SF1">
    <property type="entry name" value="CYTOPLASMIC PROTEIN"/>
    <property type="match status" value="1"/>
</dbReference>
<dbReference type="STRING" id="317577.GCA_000419625_00155"/>
<name>A0A221SUY4_9DEIO</name>
<dbReference type="PANTHER" id="PTHR35145">
    <property type="entry name" value="CYTOPLASMIC PROTEIN-RELATED"/>
    <property type="match status" value="1"/>
</dbReference>
<sequence length="118" mass="12622">MQSIQDVRTVCGALPHSQETFPFDATTLVFKVAGKMYALTALDGDPVTVSVKVRPEDGEALRAAHPGITPGYHLNKRHWVTLTLDGTLPDGLIQSLIADSHALVVHGLTRAARADLGL</sequence>
<dbReference type="AlphaFoldDB" id="A0A221SUY4"/>
<dbReference type="Proteomes" id="UP000259030">
    <property type="component" value="Chromosome"/>
</dbReference>
<accession>A0A221SUY4</accession>
<dbReference type="InterPro" id="IPR007351">
    <property type="entry name" value="YjbR"/>
</dbReference>
<dbReference type="SUPFAM" id="SSF142906">
    <property type="entry name" value="YjbR-like"/>
    <property type="match status" value="1"/>
</dbReference>
<evidence type="ECO:0000313" key="2">
    <source>
        <dbReference type="Proteomes" id="UP000259030"/>
    </source>
</evidence>
<dbReference type="InterPro" id="IPR058532">
    <property type="entry name" value="YjbR/MT2646/Rv2570-like"/>
</dbReference>
<dbReference type="RefSeq" id="WP_027462148.1">
    <property type="nucleotide sequence ID" value="NZ_CP021081.1"/>
</dbReference>
<gene>
    <name evidence="1" type="ORF">DFI_04905</name>
</gene>
<dbReference type="Pfam" id="PF04237">
    <property type="entry name" value="YjbR"/>
    <property type="match status" value="1"/>
</dbReference>
<dbReference type="InterPro" id="IPR038056">
    <property type="entry name" value="YjbR-like_sf"/>
</dbReference>
<proteinExistence type="predicted"/>